<comment type="caution">
    <text evidence="2">The sequence shown here is derived from an EMBL/GenBank/DDBJ whole genome shotgun (WGS) entry which is preliminary data.</text>
</comment>
<proteinExistence type="predicted"/>
<gene>
    <name evidence="2" type="ORF">HMPREF9104_02639</name>
</gene>
<evidence type="ECO:0000313" key="3">
    <source>
        <dbReference type="Proteomes" id="UP000005025"/>
    </source>
</evidence>
<dbReference type="HOGENOM" id="CLU_3154188_0_0_9"/>
<dbReference type="AlphaFoldDB" id="H1LJ47"/>
<accession>H1LJ47</accession>
<organism evidence="2 3">
    <name type="scientific">Lentilactobacillus kisonensis F0435</name>
    <dbReference type="NCBI Taxonomy" id="797516"/>
    <lineage>
        <taxon>Bacteria</taxon>
        <taxon>Bacillati</taxon>
        <taxon>Bacillota</taxon>
        <taxon>Bacilli</taxon>
        <taxon>Lactobacillales</taxon>
        <taxon>Lactobacillaceae</taxon>
        <taxon>Lentilactobacillus</taxon>
    </lineage>
</organism>
<reference evidence="2 3" key="1">
    <citation type="submission" date="2011-09" db="EMBL/GenBank/DDBJ databases">
        <authorList>
            <person name="Weinstock G."/>
            <person name="Sodergren E."/>
            <person name="Clifton S."/>
            <person name="Fulton L."/>
            <person name="Fulton B."/>
            <person name="Courtney L."/>
            <person name="Fronick C."/>
            <person name="Harrison M."/>
            <person name="Strong C."/>
            <person name="Farmer C."/>
            <person name="Delahaunty K."/>
            <person name="Markovic C."/>
            <person name="Hall O."/>
            <person name="Minx P."/>
            <person name="Tomlinson C."/>
            <person name="Mitreva M."/>
            <person name="Hou S."/>
            <person name="Chen J."/>
            <person name="Wollam A."/>
            <person name="Pepin K.H."/>
            <person name="Johnson M."/>
            <person name="Bhonagiri V."/>
            <person name="Zhang X."/>
            <person name="Suruliraj S."/>
            <person name="Warren W."/>
            <person name="Chinwalla A."/>
            <person name="Mardis E.R."/>
            <person name="Wilson R.K."/>
        </authorList>
    </citation>
    <scope>NUCLEOTIDE SEQUENCE [LARGE SCALE GENOMIC DNA]</scope>
    <source>
        <strain evidence="2 3">F0435</strain>
    </source>
</reference>
<dbReference type="Proteomes" id="UP000005025">
    <property type="component" value="Unassembled WGS sequence"/>
</dbReference>
<dbReference type="EMBL" id="AGRJ01000227">
    <property type="protein sequence ID" value="EHO49173.1"/>
    <property type="molecule type" value="Genomic_DNA"/>
</dbReference>
<feature type="region of interest" description="Disordered" evidence="1">
    <location>
        <begin position="29"/>
        <end position="48"/>
    </location>
</feature>
<evidence type="ECO:0000256" key="1">
    <source>
        <dbReference type="SAM" id="MobiDB-lite"/>
    </source>
</evidence>
<name>H1LJ47_9LACO</name>
<sequence length="48" mass="5446">MENFPRIKDVVWQHCENVLHQAESCTLSHSVQKSKPGIPERPNLGSAF</sequence>
<dbReference type="STRING" id="797516.HMPREF9104_02639"/>
<protein>
    <submittedName>
        <fullName evidence="2">Uncharacterized protein</fullName>
    </submittedName>
</protein>
<evidence type="ECO:0000313" key="2">
    <source>
        <dbReference type="EMBL" id="EHO49173.1"/>
    </source>
</evidence>